<dbReference type="EMBL" id="AVOT02005582">
    <property type="protein sequence ID" value="MBW0479440.1"/>
    <property type="molecule type" value="Genomic_DNA"/>
</dbReference>
<evidence type="ECO:0000313" key="1">
    <source>
        <dbReference type="EMBL" id="MBW0479440.1"/>
    </source>
</evidence>
<name>A0A9Q3GUR2_9BASI</name>
<keyword evidence="2" id="KW-1185">Reference proteome</keyword>
<evidence type="ECO:0000313" key="2">
    <source>
        <dbReference type="Proteomes" id="UP000765509"/>
    </source>
</evidence>
<proteinExistence type="predicted"/>
<dbReference type="Proteomes" id="UP000765509">
    <property type="component" value="Unassembled WGS sequence"/>
</dbReference>
<dbReference type="AlphaFoldDB" id="A0A9Q3GUR2"/>
<evidence type="ECO:0008006" key="3">
    <source>
        <dbReference type="Google" id="ProtNLM"/>
    </source>
</evidence>
<protein>
    <recommendedName>
        <fullName evidence="3">DUF4219 domain-containing protein</fullName>
    </recommendedName>
</protein>
<sequence length="101" mass="11686">MTNKNLDKEESYIPLLDGPNYTKWYLSMKFLLFSQDLLDVCENSVGQDASTNAVNRWKKLSFEAITPITSQINQRVFLEVIKPETSTRPTYFGRVSTNTMR</sequence>
<organism evidence="1 2">
    <name type="scientific">Austropuccinia psidii MF-1</name>
    <dbReference type="NCBI Taxonomy" id="1389203"/>
    <lineage>
        <taxon>Eukaryota</taxon>
        <taxon>Fungi</taxon>
        <taxon>Dikarya</taxon>
        <taxon>Basidiomycota</taxon>
        <taxon>Pucciniomycotina</taxon>
        <taxon>Pucciniomycetes</taxon>
        <taxon>Pucciniales</taxon>
        <taxon>Sphaerophragmiaceae</taxon>
        <taxon>Austropuccinia</taxon>
    </lineage>
</organism>
<reference evidence="1" key="1">
    <citation type="submission" date="2021-03" db="EMBL/GenBank/DDBJ databases">
        <title>Draft genome sequence of rust myrtle Austropuccinia psidii MF-1, a brazilian biotype.</title>
        <authorList>
            <person name="Quecine M.C."/>
            <person name="Pachon D.M.R."/>
            <person name="Bonatelli M.L."/>
            <person name="Correr F.H."/>
            <person name="Franceschini L.M."/>
            <person name="Leite T.F."/>
            <person name="Margarido G.R.A."/>
            <person name="Almeida C.A."/>
            <person name="Ferrarezi J.A."/>
            <person name="Labate C.A."/>
        </authorList>
    </citation>
    <scope>NUCLEOTIDE SEQUENCE</scope>
    <source>
        <strain evidence="1">MF-1</strain>
    </source>
</reference>
<gene>
    <name evidence="1" type="ORF">O181_019155</name>
</gene>
<comment type="caution">
    <text evidence="1">The sequence shown here is derived from an EMBL/GenBank/DDBJ whole genome shotgun (WGS) entry which is preliminary data.</text>
</comment>
<accession>A0A9Q3GUR2</accession>